<dbReference type="GO" id="GO:2000304">
    <property type="term" value="P:positive regulation of ceramide biosynthetic process"/>
    <property type="evidence" value="ECO:0007669"/>
    <property type="project" value="TreeGrafter"/>
</dbReference>
<dbReference type="EC" id="3.1.1.4" evidence="1"/>
<dbReference type="GO" id="GO:0005739">
    <property type="term" value="C:mitochondrion"/>
    <property type="evidence" value="ECO:0007669"/>
    <property type="project" value="TreeGrafter"/>
</dbReference>
<feature type="active site" description="Nucleophile" evidence="8">
    <location>
        <position position="512"/>
    </location>
</feature>
<dbReference type="SMART" id="SM00248">
    <property type="entry name" value="ANK"/>
    <property type="match status" value="5"/>
</dbReference>
<evidence type="ECO:0000256" key="2">
    <source>
        <dbReference type="ARBA" id="ARBA00022737"/>
    </source>
</evidence>
<dbReference type="PROSITE" id="PS50297">
    <property type="entry name" value="ANK_REP_REGION"/>
    <property type="match status" value="2"/>
</dbReference>
<dbReference type="GO" id="GO:0047499">
    <property type="term" value="F:calcium-independent phospholipase A2 activity"/>
    <property type="evidence" value="ECO:0007669"/>
    <property type="project" value="InterPro"/>
</dbReference>
<dbReference type="SUPFAM" id="SSF52151">
    <property type="entry name" value="FabD/lysophospholipase-like"/>
    <property type="match status" value="1"/>
</dbReference>
<organism evidence="10 11">
    <name type="scientific">Acanthoscelides obtectus</name>
    <name type="common">Bean weevil</name>
    <name type="synonym">Bruchus obtectus</name>
    <dbReference type="NCBI Taxonomy" id="200917"/>
    <lineage>
        <taxon>Eukaryota</taxon>
        <taxon>Metazoa</taxon>
        <taxon>Ecdysozoa</taxon>
        <taxon>Arthropoda</taxon>
        <taxon>Hexapoda</taxon>
        <taxon>Insecta</taxon>
        <taxon>Pterygota</taxon>
        <taxon>Neoptera</taxon>
        <taxon>Endopterygota</taxon>
        <taxon>Coleoptera</taxon>
        <taxon>Polyphaga</taxon>
        <taxon>Cucujiformia</taxon>
        <taxon>Chrysomeloidea</taxon>
        <taxon>Chrysomelidae</taxon>
        <taxon>Bruchinae</taxon>
        <taxon>Bruchini</taxon>
        <taxon>Acanthoscelides</taxon>
    </lineage>
</organism>
<feature type="repeat" description="ANK" evidence="7">
    <location>
        <begin position="351"/>
        <end position="383"/>
    </location>
</feature>
<dbReference type="Pfam" id="PF01734">
    <property type="entry name" value="Patatin"/>
    <property type="match status" value="1"/>
</dbReference>
<feature type="short sequence motif" description="GXSXG" evidence="8">
    <location>
        <begin position="510"/>
        <end position="514"/>
    </location>
</feature>
<feature type="repeat" description="ANK" evidence="7">
    <location>
        <begin position="158"/>
        <end position="190"/>
    </location>
</feature>
<dbReference type="InterPro" id="IPR016035">
    <property type="entry name" value="Acyl_Trfase/lysoPLipase"/>
</dbReference>
<evidence type="ECO:0000256" key="6">
    <source>
        <dbReference type="ARBA" id="ARBA00023422"/>
    </source>
</evidence>
<feature type="short sequence motif" description="DGA/G" evidence="8">
    <location>
        <begin position="643"/>
        <end position="645"/>
    </location>
</feature>
<keyword evidence="3 8" id="KW-0378">Hydrolase</keyword>
<dbReference type="PROSITE" id="PS50088">
    <property type="entry name" value="ANK_REPEAT"/>
    <property type="match status" value="4"/>
</dbReference>
<protein>
    <recommendedName>
        <fullName evidence="1">phospholipase A2</fullName>
        <ecNumber evidence="1">3.1.1.4</ecNumber>
    </recommendedName>
</protein>
<dbReference type="EMBL" id="CAKOFQ010007018">
    <property type="protein sequence ID" value="CAH1987399.1"/>
    <property type="molecule type" value="Genomic_DNA"/>
</dbReference>
<keyword evidence="5 8" id="KW-0443">Lipid metabolism</keyword>
<dbReference type="SUPFAM" id="SSF48403">
    <property type="entry name" value="Ankyrin repeat"/>
    <property type="match status" value="1"/>
</dbReference>
<dbReference type="GO" id="GO:0016042">
    <property type="term" value="P:lipid catabolic process"/>
    <property type="evidence" value="ECO:0007669"/>
    <property type="project" value="UniProtKB-UniRule"/>
</dbReference>
<evidence type="ECO:0000256" key="8">
    <source>
        <dbReference type="PROSITE-ProRule" id="PRU01161"/>
    </source>
</evidence>
<keyword evidence="4 7" id="KW-0040">ANK repeat</keyword>
<dbReference type="PROSITE" id="PS51635">
    <property type="entry name" value="PNPLA"/>
    <property type="match status" value="1"/>
</dbReference>
<evidence type="ECO:0000256" key="1">
    <source>
        <dbReference type="ARBA" id="ARBA00013278"/>
    </source>
</evidence>
<evidence type="ECO:0000256" key="7">
    <source>
        <dbReference type="PROSITE-ProRule" id="PRU00023"/>
    </source>
</evidence>
<evidence type="ECO:0000256" key="4">
    <source>
        <dbReference type="ARBA" id="ARBA00023043"/>
    </source>
</evidence>
<dbReference type="AlphaFoldDB" id="A0A9P0KZ91"/>
<evidence type="ECO:0000259" key="9">
    <source>
        <dbReference type="PROSITE" id="PS51635"/>
    </source>
</evidence>
<feature type="repeat" description="ANK" evidence="7">
    <location>
        <begin position="318"/>
        <end position="350"/>
    </location>
</feature>
<feature type="domain" description="PNPLA" evidence="9">
    <location>
        <begin position="474"/>
        <end position="656"/>
    </location>
</feature>
<name>A0A9P0KZ91_ACAOB</name>
<evidence type="ECO:0000256" key="5">
    <source>
        <dbReference type="ARBA" id="ARBA00023098"/>
    </source>
</evidence>
<dbReference type="InterPro" id="IPR002641">
    <property type="entry name" value="PNPLA_dom"/>
</dbReference>
<dbReference type="Gene3D" id="1.25.40.20">
    <property type="entry name" value="Ankyrin repeat-containing domain"/>
    <property type="match status" value="2"/>
</dbReference>
<feature type="active site" description="Proton acceptor" evidence="8">
    <location>
        <position position="643"/>
    </location>
</feature>
<reference evidence="10" key="1">
    <citation type="submission" date="2022-03" db="EMBL/GenBank/DDBJ databases">
        <authorList>
            <person name="Sayadi A."/>
        </authorList>
    </citation>
    <scope>NUCLEOTIDE SEQUENCE</scope>
</reference>
<dbReference type="PANTHER" id="PTHR24139:SF34">
    <property type="entry name" value="85_88 KDA CALCIUM-INDEPENDENT PHOSPHOLIPASE A2"/>
    <property type="match status" value="1"/>
</dbReference>
<dbReference type="CDD" id="cd07212">
    <property type="entry name" value="Pat_PNPLA9"/>
    <property type="match status" value="1"/>
</dbReference>
<dbReference type="InterPro" id="IPR002110">
    <property type="entry name" value="Ankyrin_rpt"/>
</dbReference>
<evidence type="ECO:0000256" key="3">
    <source>
        <dbReference type="ARBA" id="ARBA00022801"/>
    </source>
</evidence>
<feature type="repeat" description="ANK" evidence="7">
    <location>
        <begin position="225"/>
        <end position="257"/>
    </location>
</feature>
<gene>
    <name evidence="10" type="ORF">ACAOBT_LOCUS17824</name>
</gene>
<keyword evidence="2" id="KW-0677">Repeat</keyword>
<sequence>MLQQGFNVLKSFLSSDPPPNKVLETRPDAYSQRGIHLREDDGLVLYLPPQNVPKGVKPQYEIVLHRPTTETLHQMYSLYRATTQEEAELKFIIFKDKIPVFIEVAKEMCNVHGLQKLCDILTEHPSWTLAHLAAHFGLHDSFNDPRVNCYLNSSEPETGMSPLQVAISTQNLKTVQMLVAASCSLEHLDNEANSVFHYAASTTKEIIGTLAQGSPPRCLNGRNKNGHTPLHIACLSDKPDCVKALLLAGADSNIAATKGDEDATMEPSYVGNYLQNNPNTLYLKDVKSGGTPLHWANSRLVIEALIDVNCHINAVNFEAKTALHVMVERNKIDCVVALLSRQADADIGDKDGNRPLHLAVKTGNQSIIQALIVFGVDLDVLNNAGETARHLMTKDQEAKLLYYLAAVGARRCLPDVSGCTDGCRYNGTYEGIPPPKPIGPTNREVLNLMLSVATMEVASSKYPDGKFPKHGRLLCLDGGGIRGLVLVQMLLELEKIIGKPMTHCFDWLAGTSTGGILALGIAAGKTMKECQCLYFSLKHHTFNGSRPYSSEPLENVLRETFGTQTVMSDIKHPKVMVTGVLVDRKPVELHLFRTYASPNDILEVVHDSPYELPPPPDKQFVWEVGRATGAAPTYFRAFKKFLDGGLIANNPTLDALTEIHEHTLALKAKGRSHEATPVTVVVSLGTGLVPVTEIVKEIDVFRPESLWDGAKLFAGISFLGNLLVDQATSSDGRVVDRARAWCSMIGVPYFRFCPQLSEDIAMDEKSDDKLCNMLWETKAYMHANVNTMKELADILNRG</sequence>
<comment type="caution">
    <text evidence="10">The sequence shown here is derived from an EMBL/GenBank/DDBJ whole genome shotgun (WGS) entry which is preliminary data.</text>
</comment>
<dbReference type="Pfam" id="PF12796">
    <property type="entry name" value="Ank_2"/>
    <property type="match status" value="2"/>
</dbReference>
<dbReference type="PANTHER" id="PTHR24139">
    <property type="entry name" value="CALCIUM-INDEPENDENT PHOSPHOLIPASE A2"/>
    <property type="match status" value="1"/>
</dbReference>
<keyword evidence="11" id="KW-1185">Reference proteome</keyword>
<dbReference type="Proteomes" id="UP001152888">
    <property type="component" value="Unassembled WGS sequence"/>
</dbReference>
<dbReference type="GO" id="GO:0052816">
    <property type="term" value="F:long-chain fatty acyl-CoA hydrolase activity"/>
    <property type="evidence" value="ECO:0007669"/>
    <property type="project" value="TreeGrafter"/>
</dbReference>
<accession>A0A9P0KZ91</accession>
<dbReference type="OrthoDB" id="10021675at2759"/>
<dbReference type="InterPro" id="IPR036770">
    <property type="entry name" value="Ankyrin_rpt-contain_sf"/>
</dbReference>
<evidence type="ECO:0000313" key="10">
    <source>
        <dbReference type="EMBL" id="CAH1987399.1"/>
    </source>
</evidence>
<evidence type="ECO:0000313" key="11">
    <source>
        <dbReference type="Proteomes" id="UP001152888"/>
    </source>
</evidence>
<dbReference type="InterPro" id="IPR047148">
    <property type="entry name" value="PLPL9"/>
</dbReference>
<dbReference type="Gene3D" id="3.40.1090.10">
    <property type="entry name" value="Cytosolic phospholipase A2 catalytic domain"/>
    <property type="match status" value="1"/>
</dbReference>
<proteinExistence type="predicted"/>
<keyword evidence="8" id="KW-0442">Lipid degradation</keyword>
<feature type="short sequence motif" description="GXGXXG" evidence="8">
    <location>
        <begin position="478"/>
        <end position="483"/>
    </location>
</feature>
<comment type="catalytic activity">
    <reaction evidence="6">
        <text>a 1,2-diacyl-sn-glycero-3-phosphocholine + H2O = a 1-acyl-sn-glycero-3-phosphocholine + a fatty acid + H(+)</text>
        <dbReference type="Rhea" id="RHEA:15801"/>
        <dbReference type="ChEBI" id="CHEBI:15377"/>
        <dbReference type="ChEBI" id="CHEBI:15378"/>
        <dbReference type="ChEBI" id="CHEBI:28868"/>
        <dbReference type="ChEBI" id="CHEBI:57643"/>
        <dbReference type="ChEBI" id="CHEBI:58168"/>
        <dbReference type="EC" id="3.1.1.4"/>
    </reaction>
    <physiologicalReaction direction="left-to-right" evidence="6">
        <dbReference type="Rhea" id="RHEA:15802"/>
    </physiologicalReaction>
</comment>